<name>A0A429GKW4_9CREN</name>
<reference evidence="2 3" key="1">
    <citation type="submission" date="2018-10" db="EMBL/GenBank/DDBJ databases">
        <title>Co-occurring genomic capacity for anaerobic methane metabolism and dissimilatory sulfite reduction discovered in the Korarchaeota.</title>
        <authorList>
            <person name="Mckay L.J."/>
            <person name="Dlakic M."/>
            <person name="Fields M.W."/>
            <person name="Delmont T.O."/>
            <person name="Eren A.M."/>
            <person name="Jay Z.J."/>
            <person name="Klingelsmith K.B."/>
            <person name="Rusch D.B."/>
            <person name="Inskeep W.P."/>
        </authorList>
    </citation>
    <scope>NUCLEOTIDE SEQUENCE [LARGE SCALE GENOMIC DNA]</scope>
    <source>
        <strain evidence="2 3">MDKW</strain>
    </source>
</reference>
<keyword evidence="1" id="KW-0812">Transmembrane</keyword>
<keyword evidence="3" id="KW-1185">Reference proteome</keyword>
<accession>A0A429GKW4</accession>
<proteinExistence type="predicted"/>
<protein>
    <submittedName>
        <fullName evidence="2">Uncharacterized protein</fullName>
    </submittedName>
</protein>
<organism evidence="2 3">
    <name type="scientific">Candidatus Methanodesulfokora washburnensis</name>
    <dbReference type="NCBI Taxonomy" id="2478471"/>
    <lineage>
        <taxon>Archaea</taxon>
        <taxon>Thermoproteota</taxon>
        <taxon>Candidatus Korarchaeia</taxon>
        <taxon>Candidatus Korarchaeia incertae sedis</taxon>
        <taxon>Candidatus Methanodesulfokora</taxon>
    </lineage>
</organism>
<keyword evidence="1" id="KW-1133">Transmembrane helix</keyword>
<dbReference type="AlphaFoldDB" id="A0A429GKW4"/>
<comment type="caution">
    <text evidence="2">The sequence shown here is derived from an EMBL/GenBank/DDBJ whole genome shotgun (WGS) entry which is preliminary data.</text>
</comment>
<feature type="transmembrane region" description="Helical" evidence="1">
    <location>
        <begin position="21"/>
        <end position="44"/>
    </location>
</feature>
<sequence>MHRKKSTKGPYIRKVLVKIEVSIGAWTIIHIVSLLFLGGLLFYIGFKLHSSLFEEIGYLFLVISAVEIPSDILTRQALLRDIRQALEEARKREKYRKIGIIGAYEKRAEALRKIIPKIAEDIRKGDIKRMDFLGHTHRTWFLNDTFKSALENMEMPEEKWRVIMLSPDSAITKQIMDQEYQGRRFIGKIKERDFETFLKERYYHIELVLNSLKDYKDKVEVKVINDMIVYTDIAIVSYKDGREIIYASPYSGYRSGVDSPLFVIEKVKENDDLFDLYKNEFEFMWKKGKIIE</sequence>
<dbReference type="Proteomes" id="UP000277582">
    <property type="component" value="Unassembled WGS sequence"/>
</dbReference>
<evidence type="ECO:0000313" key="2">
    <source>
        <dbReference type="EMBL" id="RSN74475.1"/>
    </source>
</evidence>
<dbReference type="EMBL" id="RCOS01000093">
    <property type="protein sequence ID" value="RSN74475.1"/>
    <property type="molecule type" value="Genomic_DNA"/>
</dbReference>
<dbReference type="RefSeq" id="WP_125671476.1">
    <property type="nucleotide sequence ID" value="NZ_RCOS01000093.1"/>
</dbReference>
<keyword evidence="1" id="KW-0472">Membrane</keyword>
<evidence type="ECO:0000313" key="3">
    <source>
        <dbReference type="Proteomes" id="UP000277582"/>
    </source>
</evidence>
<gene>
    <name evidence="2" type="ORF">D6D85_07980</name>
</gene>
<evidence type="ECO:0000256" key="1">
    <source>
        <dbReference type="SAM" id="Phobius"/>
    </source>
</evidence>